<evidence type="ECO:0000256" key="11">
    <source>
        <dbReference type="ARBA" id="ARBA00023136"/>
    </source>
</evidence>
<comment type="subcellular location">
    <subcellularLocation>
        <location evidence="1">Membrane</location>
        <topology evidence="1">Single-pass membrane protein</topology>
    </subcellularLocation>
</comment>
<keyword evidence="17" id="KW-1185">Reference proteome</keyword>
<evidence type="ECO:0000256" key="12">
    <source>
        <dbReference type="ARBA" id="ARBA00047899"/>
    </source>
</evidence>
<sequence length="483" mass="55455">MSSSLKHKLSKHTSFFGIPLWILIVTLTLLFLLIFIAILFLYIFIFHRRKKSYINAHFRLPKNPISPKNHVHPHNTFSTSSLDRRLLSCNTMSEIEMNLSKPDLQFMFSDRWSSGTSTNRCTRAQANGNIRRSVSGMRLGIRISLKEIDIVTDGFAEQNVIASGDNGVVYRAVLLDNMRAAVKLLMSNSVSEEEDFIEKVEAIGQVKHKNLVKLFGYCVEGQNRILVYEYIDNGNLQQWLHGSLGEAKPLTWDTRMKIIQGTAKGLAYLHEDIEPKIVHHNMKSSNILLDHHWNPKISDVGLAKLHGPEWSISTSCELRNSGYLAEELSGRTSIFNEKSDVYSFGILIMEIVSGRLPVDYSQPQVFLIDWLKSMVAQQKIAYVLDPKLPEMPSRKELKRIILIALRCVDPDIKHRPKMGDVLRMLEPRDLLLREEYRIKRAASYHNYPQKNKTAVLCDADISTHDEENRAHEPDHENPPWKKF</sequence>
<dbReference type="EMBL" id="KK784969">
    <property type="protein sequence ID" value="KDO56792.1"/>
    <property type="molecule type" value="Genomic_DNA"/>
</dbReference>
<evidence type="ECO:0000256" key="8">
    <source>
        <dbReference type="ARBA" id="ARBA00022777"/>
    </source>
</evidence>
<proteinExistence type="predicted"/>
<feature type="transmembrane region" description="Helical" evidence="14">
    <location>
        <begin position="20"/>
        <end position="45"/>
    </location>
</feature>
<evidence type="ECO:0000256" key="7">
    <source>
        <dbReference type="ARBA" id="ARBA00022741"/>
    </source>
</evidence>
<dbReference type="EC" id="2.7.11.1" evidence="2"/>
<evidence type="ECO:0000259" key="15">
    <source>
        <dbReference type="PROSITE" id="PS50011"/>
    </source>
</evidence>
<keyword evidence="8" id="KW-0418">Kinase</keyword>
<dbReference type="FunFam" id="1.10.510.10:FF:000035">
    <property type="entry name" value="Putative receptor-like serine/threonine-protein kinase"/>
    <property type="match status" value="1"/>
</dbReference>
<dbReference type="eggNOG" id="KOG1187">
    <property type="taxonomic scope" value="Eukaryota"/>
</dbReference>
<keyword evidence="10 14" id="KW-1133">Transmembrane helix</keyword>
<dbReference type="PaxDb" id="2711-XP_006490633.1"/>
<evidence type="ECO:0000256" key="3">
    <source>
        <dbReference type="ARBA" id="ARBA00022527"/>
    </source>
</evidence>
<gene>
    <name evidence="16" type="ORF">CISIN_1g046972mg</name>
</gene>
<evidence type="ECO:0000256" key="1">
    <source>
        <dbReference type="ARBA" id="ARBA00004167"/>
    </source>
</evidence>
<evidence type="ECO:0000256" key="9">
    <source>
        <dbReference type="ARBA" id="ARBA00022840"/>
    </source>
</evidence>
<dbReference type="PROSITE" id="PS50011">
    <property type="entry name" value="PROTEIN_KINASE_DOM"/>
    <property type="match status" value="1"/>
</dbReference>
<dbReference type="Pfam" id="PF07714">
    <property type="entry name" value="PK_Tyr_Ser-Thr"/>
    <property type="match status" value="1"/>
</dbReference>
<keyword evidence="7" id="KW-0547">Nucleotide-binding</keyword>
<keyword evidence="9" id="KW-0067">ATP-binding</keyword>
<keyword evidence="4" id="KW-0597">Phosphoprotein</keyword>
<dbReference type="PANTHER" id="PTHR47984">
    <property type="entry name" value="OS01G0323000 PROTEIN"/>
    <property type="match status" value="1"/>
</dbReference>
<evidence type="ECO:0000256" key="2">
    <source>
        <dbReference type="ARBA" id="ARBA00012513"/>
    </source>
</evidence>
<feature type="domain" description="Protein kinase" evidence="15">
    <location>
        <begin position="155"/>
        <end position="431"/>
    </location>
</feature>
<dbReference type="GO" id="GO:0016020">
    <property type="term" value="C:membrane"/>
    <property type="evidence" value="ECO:0007669"/>
    <property type="project" value="UniProtKB-SubCell"/>
</dbReference>
<evidence type="ECO:0000256" key="6">
    <source>
        <dbReference type="ARBA" id="ARBA00022692"/>
    </source>
</evidence>
<protein>
    <recommendedName>
        <fullName evidence="2">non-specific serine/threonine protein kinase</fullName>
        <ecNumber evidence="2">2.7.11.1</ecNumber>
    </recommendedName>
</protein>
<dbReference type="AlphaFoldDB" id="A0A067EZY7"/>
<dbReference type="InterPro" id="IPR052232">
    <property type="entry name" value="RLK_Ser/Thr-Kinase"/>
</dbReference>
<dbReference type="InterPro" id="IPR011009">
    <property type="entry name" value="Kinase-like_dom_sf"/>
</dbReference>
<name>A0A067EZY7_CITSI</name>
<evidence type="ECO:0000313" key="17">
    <source>
        <dbReference type="Proteomes" id="UP000027120"/>
    </source>
</evidence>
<reference evidence="16 17" key="1">
    <citation type="submission" date="2014-04" db="EMBL/GenBank/DDBJ databases">
        <authorList>
            <consortium name="International Citrus Genome Consortium"/>
            <person name="Gmitter F."/>
            <person name="Chen C."/>
            <person name="Farmerie W."/>
            <person name="Harkins T."/>
            <person name="Desany B."/>
            <person name="Mohiuddin M."/>
            <person name="Kodira C."/>
            <person name="Borodovsky M."/>
            <person name="Lomsadze A."/>
            <person name="Burns P."/>
            <person name="Jenkins J."/>
            <person name="Prochnik S."/>
            <person name="Shu S."/>
            <person name="Chapman J."/>
            <person name="Pitluck S."/>
            <person name="Schmutz J."/>
            <person name="Rokhsar D."/>
        </authorList>
    </citation>
    <scope>NUCLEOTIDE SEQUENCE</scope>
</reference>
<dbReference type="PANTHER" id="PTHR47984:SF15">
    <property type="entry name" value="PROTEIN KINASE DOMAIN-CONTAINING PROTEIN"/>
    <property type="match status" value="1"/>
</dbReference>
<dbReference type="InterPro" id="IPR001245">
    <property type="entry name" value="Ser-Thr/Tyr_kinase_cat_dom"/>
</dbReference>
<dbReference type="SUPFAM" id="SSF56112">
    <property type="entry name" value="Protein kinase-like (PK-like)"/>
    <property type="match status" value="1"/>
</dbReference>
<evidence type="ECO:0000256" key="14">
    <source>
        <dbReference type="SAM" id="Phobius"/>
    </source>
</evidence>
<dbReference type="GO" id="GO:0005524">
    <property type="term" value="F:ATP binding"/>
    <property type="evidence" value="ECO:0007669"/>
    <property type="project" value="UniProtKB-KW"/>
</dbReference>
<evidence type="ECO:0000256" key="10">
    <source>
        <dbReference type="ARBA" id="ARBA00022989"/>
    </source>
</evidence>
<comment type="catalytic activity">
    <reaction evidence="12">
        <text>L-threonyl-[protein] + ATP = O-phospho-L-threonyl-[protein] + ADP + H(+)</text>
        <dbReference type="Rhea" id="RHEA:46608"/>
        <dbReference type="Rhea" id="RHEA-COMP:11060"/>
        <dbReference type="Rhea" id="RHEA-COMP:11605"/>
        <dbReference type="ChEBI" id="CHEBI:15378"/>
        <dbReference type="ChEBI" id="CHEBI:30013"/>
        <dbReference type="ChEBI" id="CHEBI:30616"/>
        <dbReference type="ChEBI" id="CHEBI:61977"/>
        <dbReference type="ChEBI" id="CHEBI:456216"/>
        <dbReference type="EC" id="2.7.11.1"/>
    </reaction>
</comment>
<dbReference type="InterPro" id="IPR000719">
    <property type="entry name" value="Prot_kinase_dom"/>
</dbReference>
<organism evidence="16 17">
    <name type="scientific">Citrus sinensis</name>
    <name type="common">Sweet orange</name>
    <name type="synonym">Citrus aurantium var. sinensis</name>
    <dbReference type="NCBI Taxonomy" id="2711"/>
    <lineage>
        <taxon>Eukaryota</taxon>
        <taxon>Viridiplantae</taxon>
        <taxon>Streptophyta</taxon>
        <taxon>Embryophyta</taxon>
        <taxon>Tracheophyta</taxon>
        <taxon>Spermatophyta</taxon>
        <taxon>Magnoliopsida</taxon>
        <taxon>eudicotyledons</taxon>
        <taxon>Gunneridae</taxon>
        <taxon>Pentapetalae</taxon>
        <taxon>rosids</taxon>
        <taxon>malvids</taxon>
        <taxon>Sapindales</taxon>
        <taxon>Rutaceae</taxon>
        <taxon>Aurantioideae</taxon>
        <taxon>Citrus</taxon>
    </lineage>
</organism>
<evidence type="ECO:0000256" key="13">
    <source>
        <dbReference type="ARBA" id="ARBA00048679"/>
    </source>
</evidence>
<dbReference type="GO" id="GO:0004674">
    <property type="term" value="F:protein serine/threonine kinase activity"/>
    <property type="evidence" value="ECO:0007669"/>
    <property type="project" value="UniProtKB-KW"/>
</dbReference>
<evidence type="ECO:0000313" key="16">
    <source>
        <dbReference type="EMBL" id="KDO56792.1"/>
    </source>
</evidence>
<dbReference type="Gene3D" id="3.30.200.20">
    <property type="entry name" value="Phosphorylase Kinase, domain 1"/>
    <property type="match status" value="1"/>
</dbReference>
<dbReference type="Proteomes" id="UP000027120">
    <property type="component" value="Unassembled WGS sequence"/>
</dbReference>
<dbReference type="SMR" id="A0A067EZY7"/>
<accession>A0A067EZY7</accession>
<comment type="catalytic activity">
    <reaction evidence="13">
        <text>L-seryl-[protein] + ATP = O-phospho-L-seryl-[protein] + ADP + H(+)</text>
        <dbReference type="Rhea" id="RHEA:17989"/>
        <dbReference type="Rhea" id="RHEA-COMP:9863"/>
        <dbReference type="Rhea" id="RHEA-COMP:11604"/>
        <dbReference type="ChEBI" id="CHEBI:15378"/>
        <dbReference type="ChEBI" id="CHEBI:29999"/>
        <dbReference type="ChEBI" id="CHEBI:30616"/>
        <dbReference type="ChEBI" id="CHEBI:83421"/>
        <dbReference type="ChEBI" id="CHEBI:456216"/>
        <dbReference type="EC" id="2.7.11.1"/>
    </reaction>
</comment>
<evidence type="ECO:0000256" key="5">
    <source>
        <dbReference type="ARBA" id="ARBA00022679"/>
    </source>
</evidence>
<keyword evidence="3" id="KW-0723">Serine/threonine-protein kinase</keyword>
<dbReference type="Gene3D" id="1.10.510.10">
    <property type="entry name" value="Transferase(Phosphotransferase) domain 1"/>
    <property type="match status" value="1"/>
</dbReference>
<evidence type="ECO:0000256" key="4">
    <source>
        <dbReference type="ARBA" id="ARBA00022553"/>
    </source>
</evidence>
<keyword evidence="6 14" id="KW-0812">Transmembrane</keyword>
<keyword evidence="11 14" id="KW-0472">Membrane</keyword>
<keyword evidence="5" id="KW-0808">Transferase</keyword>